<protein>
    <recommendedName>
        <fullName evidence="3">AB hydrolase-1 domain-containing protein</fullName>
    </recommendedName>
</protein>
<reference evidence="2" key="1">
    <citation type="submission" date="2015-10" db="EMBL/GenBank/DDBJ databases">
        <authorList>
            <person name="Ju K.-S."/>
            <person name="Doroghazi J.R."/>
            <person name="Metcalf W.W."/>
        </authorList>
    </citation>
    <scope>NUCLEOTIDE SEQUENCE [LARGE SCALE GENOMIC DNA]</scope>
    <source>
        <strain evidence="2">NRRL 3151</strain>
    </source>
</reference>
<dbReference type="AlphaFoldDB" id="A0A0X3VC10"/>
<evidence type="ECO:0008006" key="3">
    <source>
        <dbReference type="Google" id="ProtNLM"/>
    </source>
</evidence>
<dbReference type="OrthoDB" id="9801162at2"/>
<accession>A0A0X3VC10</accession>
<proteinExistence type="predicted"/>
<name>A0A0X3VC10_9ACTN</name>
<keyword evidence="2" id="KW-1185">Reference proteome</keyword>
<gene>
    <name evidence="1" type="ORF">ADL12_10180</name>
</gene>
<dbReference type="SUPFAM" id="SSF53474">
    <property type="entry name" value="alpha/beta-Hydrolases"/>
    <property type="match status" value="1"/>
</dbReference>
<dbReference type="Proteomes" id="UP000053923">
    <property type="component" value="Unassembled WGS sequence"/>
</dbReference>
<dbReference type="Gene3D" id="3.40.50.1820">
    <property type="entry name" value="alpha/beta hydrolase"/>
    <property type="match status" value="1"/>
</dbReference>
<comment type="caution">
    <text evidence="1">The sequence shown here is derived from an EMBL/GenBank/DDBJ whole genome shotgun (WGS) entry which is preliminary data.</text>
</comment>
<organism evidence="1 2">
    <name type="scientific">Streptomyces regalis</name>
    <dbReference type="NCBI Taxonomy" id="68262"/>
    <lineage>
        <taxon>Bacteria</taxon>
        <taxon>Bacillati</taxon>
        <taxon>Actinomycetota</taxon>
        <taxon>Actinomycetes</taxon>
        <taxon>Kitasatosporales</taxon>
        <taxon>Streptomycetaceae</taxon>
        <taxon>Streptomyces</taxon>
    </lineage>
</organism>
<dbReference type="InterPro" id="IPR029058">
    <property type="entry name" value="AB_hydrolase_fold"/>
</dbReference>
<dbReference type="EMBL" id="LLZG01000054">
    <property type="protein sequence ID" value="KUL42134.1"/>
    <property type="molecule type" value="Genomic_DNA"/>
</dbReference>
<evidence type="ECO:0000313" key="1">
    <source>
        <dbReference type="EMBL" id="KUL42134.1"/>
    </source>
</evidence>
<sequence length="65" mass="7555">MRGIEECPRCSCTGDDRAAHYENALRLRAMIPSARLYLINNCGHWAQMEHPEEFNRVVHEFISAH</sequence>
<evidence type="ECO:0000313" key="2">
    <source>
        <dbReference type="Proteomes" id="UP000053923"/>
    </source>
</evidence>
<dbReference type="RefSeq" id="WP_062700778.1">
    <property type="nucleotide sequence ID" value="NZ_LLZG01000054.1"/>
</dbReference>